<dbReference type="AlphaFoldDB" id="F6BF85"/>
<keyword evidence="1" id="KW-1133">Transmembrane helix</keyword>
<dbReference type="InterPro" id="IPR038880">
    <property type="entry name" value="MJ0871-like"/>
</dbReference>
<gene>
    <name evidence="3" type="ordered locus">Metig_1420</name>
</gene>
<keyword evidence="1" id="KW-0472">Membrane</keyword>
<evidence type="ECO:0000256" key="1">
    <source>
        <dbReference type="SAM" id="Phobius"/>
    </source>
</evidence>
<dbReference type="PANTHER" id="PTHR38139:SF1">
    <property type="entry name" value="NUCLEOSIDE TRANSPORTER_FEOB GTPASE GATE DOMAIN-CONTAINING PROTEIN"/>
    <property type="match status" value="1"/>
</dbReference>
<feature type="transmembrane region" description="Helical" evidence="1">
    <location>
        <begin position="6"/>
        <end position="24"/>
    </location>
</feature>
<dbReference type="InterPro" id="IPR011642">
    <property type="entry name" value="Gate_dom"/>
</dbReference>
<organism evidence="4">
    <name type="scientific">Methanotorris igneus (strain DSM 5666 / JCM 11834 / Kol 5)</name>
    <dbReference type="NCBI Taxonomy" id="880724"/>
    <lineage>
        <taxon>Archaea</taxon>
        <taxon>Methanobacteriati</taxon>
        <taxon>Methanobacteriota</taxon>
        <taxon>Methanomada group</taxon>
        <taxon>Methanococci</taxon>
        <taxon>Methanococcales</taxon>
        <taxon>Methanocaldococcaceae</taxon>
        <taxon>Methanotorris</taxon>
    </lineage>
</organism>
<sequence>MDVLSYLTQTILLSSVGIIIAGIIEETNLLSIIKKITKPLCLISNLPEECVVALLGNFINPTVGKSMLAKFYKENKINSRETIVTTIISPLPIILGESIFRVQLPLAIVLLGYKLGTIYVLFNMLSGFLMALIGIIYSNIAFERKFLNIDTNNNEKIIFNRAVITKGIKKSIKLLKKVIPMIVIFTLLIHCLMTFGLIDIIKEIFTPIFSILDLPGEAVMVLVANFAHFSAGYATVSILIKNGVLNEKQALLTLLIGNIIGITMIYLKHSIGTYVALFGRFGLKLAMINYTISIIIKIFLIMLIMLMF</sequence>
<dbReference type="OrthoDB" id="62718at2157"/>
<evidence type="ECO:0000313" key="3">
    <source>
        <dbReference type="EMBL" id="AEF96955.1"/>
    </source>
</evidence>
<accession>F6BF85</accession>
<dbReference type="EMBL" id="CP002737">
    <property type="protein sequence ID" value="AEF96955.1"/>
    <property type="molecule type" value="Genomic_DNA"/>
</dbReference>
<feature type="transmembrane region" description="Helical" evidence="1">
    <location>
        <begin position="178"/>
        <end position="198"/>
    </location>
</feature>
<protein>
    <submittedName>
        <fullName evidence="3">Nucleoside recognition domain protein</fullName>
    </submittedName>
</protein>
<feature type="transmembrane region" description="Helical" evidence="1">
    <location>
        <begin position="116"/>
        <end position="137"/>
    </location>
</feature>
<dbReference type="KEGG" id="mig:Metig_1420"/>
<keyword evidence="1" id="KW-0812">Transmembrane</keyword>
<feature type="transmembrane region" description="Helical" evidence="1">
    <location>
        <begin position="83"/>
        <end position="104"/>
    </location>
</feature>
<dbReference type="STRING" id="880724.Metig_1420"/>
<dbReference type="HOGENOM" id="CLU_048086_2_0_2"/>
<proteinExistence type="predicted"/>
<keyword evidence="4" id="KW-1185">Reference proteome</keyword>
<reference evidence="3 4" key="1">
    <citation type="submission" date="2011-05" db="EMBL/GenBank/DDBJ databases">
        <title>Complete sequence of Methanotorris igneus Kol 5.</title>
        <authorList>
            <consortium name="US DOE Joint Genome Institute"/>
            <person name="Lucas S."/>
            <person name="Han J."/>
            <person name="Lapidus A."/>
            <person name="Cheng J.-F."/>
            <person name="Goodwin L."/>
            <person name="Pitluck S."/>
            <person name="Peters L."/>
            <person name="Mikhailova N."/>
            <person name="Chertkov O."/>
            <person name="Han C."/>
            <person name="Tapia R."/>
            <person name="Land M."/>
            <person name="Hauser L."/>
            <person name="Kyrpides N."/>
            <person name="Ivanova N."/>
            <person name="Pagani I."/>
            <person name="Sieprawska-Lupa M."/>
            <person name="Whitman W."/>
            <person name="Woyke T."/>
        </authorList>
    </citation>
    <scope>NUCLEOTIDE SEQUENCE [LARGE SCALE GENOMIC DNA]</scope>
    <source>
        <strain evidence="4">DSM 5666 / JCM 11834 / Kol 5</strain>
    </source>
</reference>
<feature type="transmembrane region" description="Helical" evidence="1">
    <location>
        <begin position="287"/>
        <end position="307"/>
    </location>
</feature>
<feature type="transmembrane region" description="Helical" evidence="1">
    <location>
        <begin position="251"/>
        <end position="267"/>
    </location>
</feature>
<feature type="domain" description="Nucleoside transporter/FeoB GTPase Gate" evidence="2">
    <location>
        <begin position="175"/>
        <end position="261"/>
    </location>
</feature>
<dbReference type="GeneID" id="10644293"/>
<feature type="transmembrane region" description="Helical" evidence="1">
    <location>
        <begin position="218"/>
        <end position="239"/>
    </location>
</feature>
<dbReference type="RefSeq" id="WP_013799551.1">
    <property type="nucleotide sequence ID" value="NC_015562.1"/>
</dbReference>
<evidence type="ECO:0000259" key="2">
    <source>
        <dbReference type="Pfam" id="PF07670"/>
    </source>
</evidence>
<name>F6BF85_METIK</name>
<evidence type="ECO:0000313" key="4">
    <source>
        <dbReference type="Proteomes" id="UP000009227"/>
    </source>
</evidence>
<dbReference type="Pfam" id="PF07670">
    <property type="entry name" value="Gate"/>
    <property type="match status" value="1"/>
</dbReference>
<dbReference type="Proteomes" id="UP000009227">
    <property type="component" value="Chromosome"/>
</dbReference>
<dbReference type="PANTHER" id="PTHR38139">
    <property type="entry name" value="GATE DOMAIN-CONTAINING PROTEIN"/>
    <property type="match status" value="1"/>
</dbReference>